<proteinExistence type="predicted"/>
<gene>
    <name evidence="2" type="ORF">PSQ39_03075</name>
</gene>
<keyword evidence="1" id="KW-0812">Transmembrane</keyword>
<dbReference type="EMBL" id="JAQSIO010000001">
    <property type="protein sequence ID" value="MDD0813605.1"/>
    <property type="molecule type" value="Genomic_DNA"/>
</dbReference>
<dbReference type="RefSeq" id="WP_273925121.1">
    <property type="nucleotide sequence ID" value="NZ_JAQSIO010000001.1"/>
</dbReference>
<keyword evidence="1" id="KW-0472">Membrane</keyword>
<feature type="transmembrane region" description="Helical" evidence="1">
    <location>
        <begin position="6"/>
        <end position="25"/>
    </location>
</feature>
<keyword evidence="1" id="KW-1133">Transmembrane helix</keyword>
<dbReference type="Proteomes" id="UP001528672">
    <property type="component" value="Unassembled WGS sequence"/>
</dbReference>
<dbReference type="Gene3D" id="1.20.1440.20">
    <property type="entry name" value="LemA-like domain"/>
    <property type="match status" value="1"/>
</dbReference>
<evidence type="ECO:0000313" key="3">
    <source>
        <dbReference type="Proteomes" id="UP001528672"/>
    </source>
</evidence>
<organism evidence="2 3">
    <name type="scientific">Curvibacter microcysteis</name>
    <dbReference type="NCBI Taxonomy" id="3026419"/>
    <lineage>
        <taxon>Bacteria</taxon>
        <taxon>Pseudomonadati</taxon>
        <taxon>Pseudomonadota</taxon>
        <taxon>Betaproteobacteria</taxon>
        <taxon>Burkholderiales</taxon>
        <taxon>Comamonadaceae</taxon>
        <taxon>Curvibacter</taxon>
    </lineage>
</organism>
<evidence type="ECO:0000313" key="2">
    <source>
        <dbReference type="EMBL" id="MDD0813605.1"/>
    </source>
</evidence>
<comment type="caution">
    <text evidence="2">The sequence shown here is derived from an EMBL/GenBank/DDBJ whole genome shotgun (WGS) entry which is preliminary data.</text>
</comment>
<evidence type="ECO:0000256" key="1">
    <source>
        <dbReference type="SAM" id="Phobius"/>
    </source>
</evidence>
<accession>A0ABT5MAI2</accession>
<dbReference type="InterPro" id="IPR023353">
    <property type="entry name" value="LemA-like_dom_sf"/>
</dbReference>
<name>A0ABT5MAI2_9BURK</name>
<keyword evidence="3" id="KW-1185">Reference proteome</keyword>
<reference evidence="2 3" key="1">
    <citation type="submission" date="2023-02" db="EMBL/GenBank/DDBJ databases">
        <title>Bacterial whole genome sequence for Curvibacter sp. HBC28.</title>
        <authorList>
            <person name="Le V."/>
            <person name="Ko S.-R."/>
            <person name="Ahn C.-Y."/>
            <person name="Oh H.-M."/>
        </authorList>
    </citation>
    <scope>NUCLEOTIDE SEQUENCE [LARGE SCALE GENOMIC DNA]</scope>
    <source>
        <strain evidence="2 3">HBC28</strain>
    </source>
</reference>
<protein>
    <submittedName>
        <fullName evidence="2">LemA family protein</fullName>
    </submittedName>
</protein>
<sequence length="184" mass="20415">MSWGDVLEWPIGVWITAALLLFWAVGAYNRLVRLRASAVQAFSLLESQWLRHLAWIDVQAGPVPSDAGPQPAAGDWTVVQPAMAQFRACLHAAKAAPLNAERLGALSSAWSVLLMAIRQTLSPDESGALRVPEWLVPQWDQMMRQDQAAVEVFNVAITQYNEAVRQFPALILARVFAYRLARPL</sequence>